<feature type="transmembrane region" description="Helical" evidence="1">
    <location>
        <begin position="20"/>
        <end position="39"/>
    </location>
</feature>
<dbReference type="GO" id="GO:0071897">
    <property type="term" value="P:DNA biosynthetic process"/>
    <property type="evidence" value="ECO:0007669"/>
    <property type="project" value="UniProtKB-ARBA"/>
</dbReference>
<keyword evidence="1" id="KW-0812">Transmembrane</keyword>
<name>A0A8D8QBC7_9HEMI</name>
<feature type="domain" description="Reverse transcriptase" evidence="2">
    <location>
        <begin position="1"/>
        <end position="165"/>
    </location>
</feature>
<dbReference type="Gene3D" id="3.30.70.270">
    <property type="match status" value="1"/>
</dbReference>
<proteinExistence type="predicted"/>
<dbReference type="PROSITE" id="PS50878">
    <property type="entry name" value="RT_POL"/>
    <property type="match status" value="1"/>
</dbReference>
<reference evidence="3" key="1">
    <citation type="submission" date="2021-05" db="EMBL/GenBank/DDBJ databases">
        <authorList>
            <person name="Alioto T."/>
            <person name="Alioto T."/>
            <person name="Gomez Garrido J."/>
        </authorList>
    </citation>
    <scope>NUCLEOTIDE SEQUENCE</scope>
</reference>
<keyword evidence="1" id="KW-0472">Membrane</keyword>
<sequence>MKDAITTLVENYVNQKCKKIMEKGTLILLLPNYFISLNIKLKGGKKRKDNNTFFVLIYAVLSPLLFITVMSEIQKRVTSRVGIDKTKIMLFANDIFVYGNDQNELQEQIDEWANIANEYGLKFSPEKSEILVLKESNPTNSEGNIVMNGKTLKKEDQFKYLGSVITELTRNIITRALTSLDLYPTLEPAGISRNDGKRPDCMSLIAWSKGLKLIWDVTCVDRYSC</sequence>
<dbReference type="InterPro" id="IPR043128">
    <property type="entry name" value="Rev_trsase/Diguanyl_cyclase"/>
</dbReference>
<dbReference type="EMBL" id="HBUF01068315">
    <property type="protein sequence ID" value="CAG6628621.1"/>
    <property type="molecule type" value="Transcribed_RNA"/>
</dbReference>
<dbReference type="SUPFAM" id="SSF56672">
    <property type="entry name" value="DNA/RNA polymerases"/>
    <property type="match status" value="1"/>
</dbReference>
<evidence type="ECO:0000256" key="1">
    <source>
        <dbReference type="SAM" id="Phobius"/>
    </source>
</evidence>
<evidence type="ECO:0000259" key="2">
    <source>
        <dbReference type="PROSITE" id="PS50878"/>
    </source>
</evidence>
<dbReference type="InterPro" id="IPR043502">
    <property type="entry name" value="DNA/RNA_pol_sf"/>
</dbReference>
<dbReference type="Pfam" id="PF00078">
    <property type="entry name" value="RVT_1"/>
    <property type="match status" value="1"/>
</dbReference>
<protein>
    <recommendedName>
        <fullName evidence="2">Reverse transcriptase domain-containing protein</fullName>
    </recommendedName>
</protein>
<dbReference type="InterPro" id="IPR000477">
    <property type="entry name" value="RT_dom"/>
</dbReference>
<dbReference type="AlphaFoldDB" id="A0A8D8QBC7"/>
<evidence type="ECO:0000313" key="3">
    <source>
        <dbReference type="EMBL" id="CAG6628621.1"/>
    </source>
</evidence>
<accession>A0A8D8QBC7</accession>
<organism evidence="3">
    <name type="scientific">Cacopsylla melanoneura</name>
    <dbReference type="NCBI Taxonomy" id="428564"/>
    <lineage>
        <taxon>Eukaryota</taxon>
        <taxon>Metazoa</taxon>
        <taxon>Ecdysozoa</taxon>
        <taxon>Arthropoda</taxon>
        <taxon>Hexapoda</taxon>
        <taxon>Insecta</taxon>
        <taxon>Pterygota</taxon>
        <taxon>Neoptera</taxon>
        <taxon>Paraneoptera</taxon>
        <taxon>Hemiptera</taxon>
        <taxon>Sternorrhyncha</taxon>
        <taxon>Psylloidea</taxon>
        <taxon>Psyllidae</taxon>
        <taxon>Psyllinae</taxon>
        <taxon>Cacopsylla</taxon>
    </lineage>
</organism>
<feature type="transmembrane region" description="Helical" evidence="1">
    <location>
        <begin position="51"/>
        <end position="70"/>
    </location>
</feature>
<keyword evidence="1" id="KW-1133">Transmembrane helix</keyword>